<reference evidence="1 2" key="1">
    <citation type="submission" date="2019-12" db="EMBL/GenBank/DDBJ databases">
        <title>complete genome sequences of Acinetobacter pittii str. WP2-W18-ESBL-11 isolated from wastewater treatment plant effluent.</title>
        <authorList>
            <person name="Sekizuka T."/>
            <person name="Itokawa K."/>
            <person name="Yatsu K."/>
            <person name="Inamine Y."/>
            <person name="Kuroda M."/>
        </authorList>
    </citation>
    <scope>NUCLEOTIDE SEQUENCE [LARGE SCALE GENOMIC DNA]</scope>
    <source>
        <strain evidence="1 2">WP2-W18-ESBL-11</strain>
    </source>
</reference>
<dbReference type="EMBL" id="AP021936">
    <property type="protein sequence ID" value="BBQ50235.1"/>
    <property type="molecule type" value="Genomic_DNA"/>
</dbReference>
<dbReference type="RefSeq" id="WP_068550977.1">
    <property type="nucleotide sequence ID" value="NZ_AP021936.1"/>
</dbReference>
<gene>
    <name evidence="1" type="ORF">WP2W18E11_32330</name>
</gene>
<proteinExistence type="predicted"/>
<name>A0A6S4VCH2_ACIPI</name>
<dbReference type="AlphaFoldDB" id="A0A6S4VCH2"/>
<dbReference type="Proteomes" id="UP000515758">
    <property type="component" value="Chromosome"/>
</dbReference>
<organism evidence="1 2">
    <name type="scientific">Acinetobacter pittii</name>
    <name type="common">Acinetobacter genomosp. 3</name>
    <dbReference type="NCBI Taxonomy" id="48296"/>
    <lineage>
        <taxon>Bacteria</taxon>
        <taxon>Pseudomonadati</taxon>
        <taxon>Pseudomonadota</taxon>
        <taxon>Gammaproteobacteria</taxon>
        <taxon>Moraxellales</taxon>
        <taxon>Moraxellaceae</taxon>
        <taxon>Acinetobacter</taxon>
        <taxon>Acinetobacter calcoaceticus/baumannii complex</taxon>
    </lineage>
</organism>
<evidence type="ECO:0000313" key="2">
    <source>
        <dbReference type="Proteomes" id="UP000515758"/>
    </source>
</evidence>
<sequence length="330" mass="38117">MIFQLDIALFKSEKLWLDIETLLNLVSKSDRHKILKPSIESPDYNNWWSSLSSQRKYFFNEIFSMSDRISFQSLKCPRYMVSISNGGSNIDINKAIVLVNTSFKIYVENARNDKNFIKFFCRSENKSKFLEYCINNEIEFVNGGGITELGKTILETPVDKSYSFFIFDRDSLPFTGASSQSNSIKALCEEEKIQHHQLKRRCIENYLPKKSLINLIELRKGPKKTLFRNKVNAYLDIKCDQIIHNINMKTGIDGDLSRITELKLSVEDVYKLSSISLSSRTLLASGFSKGISIAYQDNNHKLKLNESEILKDRSAYDEVNQIIDHILRML</sequence>
<protein>
    <submittedName>
        <fullName evidence="1">Uncharacterized protein</fullName>
    </submittedName>
</protein>
<evidence type="ECO:0000313" key="1">
    <source>
        <dbReference type="EMBL" id="BBQ50235.1"/>
    </source>
</evidence>
<accession>A0A6S4VCH2</accession>